<protein>
    <submittedName>
        <fullName evidence="2">Uncharacterized protein</fullName>
    </submittedName>
</protein>
<evidence type="ECO:0000256" key="1">
    <source>
        <dbReference type="SAM" id="MobiDB-lite"/>
    </source>
</evidence>
<sequence length="48" mass="4800">MISWPSGPKHHLGGGSPVGRTSGALAFRGGQHGVMGKGISSGEASELR</sequence>
<evidence type="ECO:0000313" key="2">
    <source>
        <dbReference type="EMBL" id="VVJ21515.1"/>
    </source>
</evidence>
<dbReference type="EMBL" id="CABVGP010000002">
    <property type="protein sequence ID" value="VVJ21515.1"/>
    <property type="molecule type" value="Genomic_DNA"/>
</dbReference>
<name>A0A6I8M0P4_9PSEU</name>
<dbReference type="Proteomes" id="UP000399805">
    <property type="component" value="Unassembled WGS sequence"/>
</dbReference>
<reference evidence="2 3" key="1">
    <citation type="submission" date="2019-09" db="EMBL/GenBank/DDBJ databases">
        <authorList>
            <person name="Leyn A S."/>
        </authorList>
    </citation>
    <scope>NUCLEOTIDE SEQUENCE [LARGE SCALE GENOMIC DNA]</scope>
    <source>
        <strain evidence="2">AA231_1</strain>
    </source>
</reference>
<proteinExistence type="predicted"/>
<evidence type="ECO:0000313" key="3">
    <source>
        <dbReference type="Proteomes" id="UP000399805"/>
    </source>
</evidence>
<organism evidence="2 3">
    <name type="scientific">Amycolatopsis camponoti</name>
    <dbReference type="NCBI Taxonomy" id="2606593"/>
    <lineage>
        <taxon>Bacteria</taxon>
        <taxon>Bacillati</taxon>
        <taxon>Actinomycetota</taxon>
        <taxon>Actinomycetes</taxon>
        <taxon>Pseudonocardiales</taxon>
        <taxon>Pseudonocardiaceae</taxon>
        <taxon>Amycolatopsis</taxon>
    </lineage>
</organism>
<accession>A0A6I8M0P4</accession>
<gene>
    <name evidence="2" type="ORF">AA23TX_06536</name>
</gene>
<feature type="region of interest" description="Disordered" evidence="1">
    <location>
        <begin position="1"/>
        <end position="48"/>
    </location>
</feature>
<dbReference type="AlphaFoldDB" id="A0A6I8M0P4"/>
<keyword evidence="3" id="KW-1185">Reference proteome</keyword>